<dbReference type="Proteomes" id="UP000233551">
    <property type="component" value="Unassembled WGS sequence"/>
</dbReference>
<evidence type="ECO:0000313" key="1">
    <source>
        <dbReference type="EMBL" id="PKI48064.1"/>
    </source>
</evidence>
<sequence length="190" mass="20453">MCSQVLSLSELEANETSSDETELSSQLGLSKSDKELLWNCTTSIGDALGTILQSIENFKQRKLSKPGYVFDIPGIGIENAVQVLSLSELEANKTSSYVTELSSQLGLSKSEKELLRNCTTSIGDALGTICQSIENFKQGRLSKPGYVFDIPVIGIENAVYDLLMSLSNGFDKNGSLSVKSSLSNSILRAA</sequence>
<name>A0A2I0IVQ2_PUNGR</name>
<proteinExistence type="predicted"/>
<gene>
    <name evidence="1" type="ORF">CRG98_031581</name>
</gene>
<accession>A0A2I0IVQ2</accession>
<protein>
    <submittedName>
        <fullName evidence="1">Uncharacterized protein</fullName>
    </submittedName>
</protein>
<dbReference type="Gene3D" id="1.20.140.40">
    <property type="entry name" value="Invertase/pectin methylesterase inhibitor family protein"/>
    <property type="match status" value="1"/>
</dbReference>
<dbReference type="AlphaFoldDB" id="A0A2I0IVQ2"/>
<dbReference type="InterPro" id="IPR035513">
    <property type="entry name" value="Invertase/methylesterase_inhib"/>
</dbReference>
<comment type="caution">
    <text evidence="1">The sequence shown here is derived from an EMBL/GenBank/DDBJ whole genome shotgun (WGS) entry which is preliminary data.</text>
</comment>
<dbReference type="EMBL" id="PGOL01002437">
    <property type="protein sequence ID" value="PKI48064.1"/>
    <property type="molecule type" value="Genomic_DNA"/>
</dbReference>
<evidence type="ECO:0000313" key="2">
    <source>
        <dbReference type="Proteomes" id="UP000233551"/>
    </source>
</evidence>
<reference evidence="1 2" key="1">
    <citation type="submission" date="2017-11" db="EMBL/GenBank/DDBJ databases">
        <title>De-novo sequencing of pomegranate (Punica granatum L.) genome.</title>
        <authorList>
            <person name="Akparov Z."/>
            <person name="Amiraslanov A."/>
            <person name="Hajiyeva S."/>
            <person name="Abbasov M."/>
            <person name="Kaur K."/>
            <person name="Hamwieh A."/>
            <person name="Solovyev V."/>
            <person name="Salamov A."/>
            <person name="Braich B."/>
            <person name="Kosarev P."/>
            <person name="Mahmoud A."/>
            <person name="Hajiyev E."/>
            <person name="Babayeva S."/>
            <person name="Izzatullayeva V."/>
            <person name="Mammadov A."/>
            <person name="Mammadov A."/>
            <person name="Sharifova S."/>
            <person name="Ojaghi J."/>
            <person name="Eynullazada K."/>
            <person name="Bayramov B."/>
            <person name="Abdulazimova A."/>
            <person name="Shahmuradov I."/>
        </authorList>
    </citation>
    <scope>NUCLEOTIDE SEQUENCE [LARGE SCALE GENOMIC DNA]</scope>
    <source>
        <strain evidence="2">cv. AG2017</strain>
        <tissue evidence="1">Leaf</tissue>
    </source>
</reference>
<keyword evidence="2" id="KW-1185">Reference proteome</keyword>
<organism evidence="1 2">
    <name type="scientific">Punica granatum</name>
    <name type="common">Pomegranate</name>
    <dbReference type="NCBI Taxonomy" id="22663"/>
    <lineage>
        <taxon>Eukaryota</taxon>
        <taxon>Viridiplantae</taxon>
        <taxon>Streptophyta</taxon>
        <taxon>Embryophyta</taxon>
        <taxon>Tracheophyta</taxon>
        <taxon>Spermatophyta</taxon>
        <taxon>Magnoliopsida</taxon>
        <taxon>eudicotyledons</taxon>
        <taxon>Gunneridae</taxon>
        <taxon>Pentapetalae</taxon>
        <taxon>rosids</taxon>
        <taxon>malvids</taxon>
        <taxon>Myrtales</taxon>
        <taxon>Lythraceae</taxon>
        <taxon>Punica</taxon>
    </lineage>
</organism>